<evidence type="ECO:0000256" key="1">
    <source>
        <dbReference type="ARBA" id="ARBA00022553"/>
    </source>
</evidence>
<comment type="caution">
    <text evidence="5">The sequence shown here is derived from an EMBL/GenBank/DDBJ whole genome shotgun (WGS) entry which is preliminary data.</text>
</comment>
<dbReference type="GO" id="GO:0016740">
    <property type="term" value="F:transferase activity"/>
    <property type="evidence" value="ECO:0007669"/>
    <property type="project" value="UniProtKB-KW"/>
</dbReference>
<dbReference type="EC" id="2.7.-.-" evidence="5"/>
<dbReference type="InterPro" id="IPR039506">
    <property type="entry name" value="SPOB_a"/>
</dbReference>
<dbReference type="Gene3D" id="3.30.565.30">
    <property type="entry name" value="Sporulation initiation phosphotransferase B (SpoOB), C-terminal domain"/>
    <property type="match status" value="1"/>
</dbReference>
<sequence length="174" mass="20298">MDREQFLEWLRIYRHDLMNDLQIVQGYASMGKHDKSTEKVNALIERLKQERLLQTLNCDAFVYWLLSTSLTEHDLNLTFSVDTPLTDVSALDELLTHDGQMIVEQLEAVVNEWTDVSMHVSIEGENALSIHYDLDLPKNDQQSLLNKVCFQGVWEHTEQHDHNLLLTIQYKESD</sequence>
<dbReference type="InterPro" id="IPR016120">
    <property type="entry name" value="Sig_transdc_His_kin_SpoOB"/>
</dbReference>
<keyword evidence="3" id="KW-0418">Kinase</keyword>
<keyword evidence="6" id="KW-1185">Reference proteome</keyword>
<evidence type="ECO:0000313" key="6">
    <source>
        <dbReference type="Proteomes" id="UP001549167"/>
    </source>
</evidence>
<dbReference type="Proteomes" id="UP001549167">
    <property type="component" value="Unassembled WGS sequence"/>
</dbReference>
<dbReference type="EMBL" id="JBEPMX010000002">
    <property type="protein sequence ID" value="MET3682535.1"/>
    <property type="molecule type" value="Genomic_DNA"/>
</dbReference>
<name>A0ABV2KSJ7_9BACI</name>
<evidence type="ECO:0000259" key="4">
    <source>
        <dbReference type="Pfam" id="PF14689"/>
    </source>
</evidence>
<feature type="domain" description="SpoOB alpha-helical" evidence="4">
    <location>
        <begin position="2"/>
        <end position="53"/>
    </location>
</feature>
<accession>A0ABV2KSJ7</accession>
<keyword evidence="1" id="KW-0597">Phosphoprotein</keyword>
<proteinExistence type="predicted"/>
<dbReference type="SUPFAM" id="SSF55890">
    <property type="entry name" value="Sporulation response regulatory protein Spo0B"/>
    <property type="match status" value="1"/>
</dbReference>
<dbReference type="InterPro" id="IPR037100">
    <property type="entry name" value="Spo0B_C_sf"/>
</dbReference>
<dbReference type="RefSeq" id="WP_354219152.1">
    <property type="nucleotide sequence ID" value="NZ_JBEPMX010000002.1"/>
</dbReference>
<evidence type="ECO:0000256" key="3">
    <source>
        <dbReference type="ARBA" id="ARBA00022777"/>
    </source>
</evidence>
<reference evidence="5 6" key="1">
    <citation type="submission" date="2024-06" db="EMBL/GenBank/DDBJ databases">
        <title>Genomic Encyclopedia of Type Strains, Phase IV (KMG-IV): sequencing the most valuable type-strain genomes for metagenomic binning, comparative biology and taxonomic classification.</title>
        <authorList>
            <person name="Goeker M."/>
        </authorList>
    </citation>
    <scope>NUCLEOTIDE SEQUENCE [LARGE SCALE GENOMIC DNA]</scope>
    <source>
        <strain evidence="5 6">DSM 23520</strain>
    </source>
</reference>
<organism evidence="5 6">
    <name type="scientific">Alkalibacillus flavidus</name>
    <dbReference type="NCBI Taxonomy" id="546021"/>
    <lineage>
        <taxon>Bacteria</taxon>
        <taxon>Bacillati</taxon>
        <taxon>Bacillota</taxon>
        <taxon>Bacilli</taxon>
        <taxon>Bacillales</taxon>
        <taxon>Bacillaceae</taxon>
        <taxon>Alkalibacillus</taxon>
    </lineage>
</organism>
<evidence type="ECO:0000256" key="2">
    <source>
        <dbReference type="ARBA" id="ARBA00022679"/>
    </source>
</evidence>
<keyword evidence="2 5" id="KW-0808">Transferase</keyword>
<protein>
    <submittedName>
        <fullName evidence="5">Stage 0 sporulation protein B (Sporulation initiation phosphotransferase)</fullName>
        <ecNumber evidence="5">2.7.-.-</ecNumber>
    </submittedName>
</protein>
<dbReference type="Gene3D" id="1.10.287.130">
    <property type="match status" value="1"/>
</dbReference>
<dbReference type="Pfam" id="PF14689">
    <property type="entry name" value="SPOB_a"/>
    <property type="match status" value="1"/>
</dbReference>
<evidence type="ECO:0000313" key="5">
    <source>
        <dbReference type="EMBL" id="MET3682535.1"/>
    </source>
</evidence>
<gene>
    <name evidence="5" type="ORF">ABID56_000616</name>
</gene>